<name>A0A4S2HFC4_9PROT</name>
<gene>
    <name evidence="3" type="ORF">E5162_05970</name>
</gene>
<dbReference type="Proteomes" id="UP000305451">
    <property type="component" value="Unassembled WGS sequence"/>
</dbReference>
<comment type="caution">
    <text evidence="3">The sequence shown here is derived from an EMBL/GenBank/DDBJ whole genome shotgun (WGS) entry which is preliminary data.</text>
</comment>
<comment type="similarity">
    <text evidence="1">Belongs to the outer membrane factor (OMF) (TC 1.B.17) family.</text>
</comment>
<keyword evidence="4" id="KW-1185">Reference proteome</keyword>
<dbReference type="SUPFAM" id="SSF56954">
    <property type="entry name" value="Outer membrane efflux proteins (OEP)"/>
    <property type="match status" value="1"/>
</dbReference>
<dbReference type="Pfam" id="PF02321">
    <property type="entry name" value="OEP"/>
    <property type="match status" value="1"/>
</dbReference>
<dbReference type="InterPro" id="IPR003423">
    <property type="entry name" value="OMP_efflux"/>
</dbReference>
<feature type="signal peptide" evidence="2">
    <location>
        <begin position="1"/>
        <end position="24"/>
    </location>
</feature>
<evidence type="ECO:0000256" key="2">
    <source>
        <dbReference type="SAM" id="SignalP"/>
    </source>
</evidence>
<dbReference type="InterPro" id="IPR010131">
    <property type="entry name" value="MdtP/NodT-like"/>
</dbReference>
<dbReference type="Gene3D" id="1.20.1600.10">
    <property type="entry name" value="Outer membrane efflux proteins (OEP)"/>
    <property type="match status" value="1"/>
</dbReference>
<accession>A0A4S2HFC4</accession>
<sequence length="422" mass="46517">MRGDIPVKFPIFAAALAAVATASAGAQHGPQPGAPLSLAEAVLISERSEEPGVLAWRQRSASLEALGESENSRPDPSIRIAANNMRLDDFDLNREAMTQGEVRVRQSFLRGETGELRQARRAAQADGAEARGVLRQSEIRREVRESWLDAFYWEQAGQLTSQRRDELRQLGEIALATFATGRSNAADVIRVDLETAVLDTRLVDIERFAHHARTRLARYLGEAAHRPLAGRLPHLPALPQAEAIEAVFARHPSVAVQDAEIRAGEREIDLARQAFKPAWSVDAGYGVRDSRSDFASVGVSVEIPLFNRDAREAGVTSAREARSAEELERRALLLDLRREWERLLSDRSSREASIALYERNVLPNARETAEAVMTAYENGQADFPELVRAELALLDAELALLRLNVDALKAEAGLLYLAGDIQ</sequence>
<evidence type="ECO:0000313" key="4">
    <source>
        <dbReference type="Proteomes" id="UP000305451"/>
    </source>
</evidence>
<evidence type="ECO:0000256" key="1">
    <source>
        <dbReference type="ARBA" id="ARBA00007613"/>
    </source>
</evidence>
<proteinExistence type="inferred from homology"/>
<dbReference type="GO" id="GO:0015562">
    <property type="term" value="F:efflux transmembrane transporter activity"/>
    <property type="evidence" value="ECO:0007669"/>
    <property type="project" value="InterPro"/>
</dbReference>
<dbReference type="PANTHER" id="PTHR30203:SF24">
    <property type="entry name" value="BLR4935 PROTEIN"/>
    <property type="match status" value="1"/>
</dbReference>
<evidence type="ECO:0000313" key="3">
    <source>
        <dbReference type="EMBL" id="TGY94807.1"/>
    </source>
</evidence>
<feature type="chain" id="PRO_5020413018" evidence="2">
    <location>
        <begin position="25"/>
        <end position="422"/>
    </location>
</feature>
<protein>
    <submittedName>
        <fullName evidence="3">TolC family protein</fullName>
    </submittedName>
</protein>
<dbReference type="AlphaFoldDB" id="A0A4S2HFC4"/>
<keyword evidence="2" id="KW-0732">Signal</keyword>
<organism evidence="3 4">
    <name type="scientific">Marinicauda pacifica</name>
    <dbReference type="NCBI Taxonomy" id="1133559"/>
    <lineage>
        <taxon>Bacteria</taxon>
        <taxon>Pseudomonadati</taxon>
        <taxon>Pseudomonadota</taxon>
        <taxon>Alphaproteobacteria</taxon>
        <taxon>Maricaulales</taxon>
        <taxon>Maricaulaceae</taxon>
        <taxon>Marinicauda</taxon>
    </lineage>
</organism>
<dbReference type="PANTHER" id="PTHR30203">
    <property type="entry name" value="OUTER MEMBRANE CATION EFFLUX PROTEIN"/>
    <property type="match status" value="1"/>
</dbReference>
<reference evidence="3 4" key="1">
    <citation type="journal article" date="2013" name="Int. J. Syst. Evol. Microbiol.">
        <title>Marinicauda pacifica gen. nov., sp. nov., a prosthecate alphaproteobacterium of the family Hyphomonadaceae isolated from deep seawater.</title>
        <authorList>
            <person name="Zhang X.Y."/>
            <person name="Li G.W."/>
            <person name="Wang C.S."/>
            <person name="Zhang Y.J."/>
            <person name="Xu X.W."/>
            <person name="Li H."/>
            <person name="Liu A."/>
            <person name="Liu C."/>
            <person name="Xie B.B."/>
            <person name="Qin Q.L."/>
            <person name="Xu Z."/>
            <person name="Chen X.L."/>
            <person name="Zhou B.C."/>
            <person name="Zhang Y.Z."/>
        </authorList>
    </citation>
    <scope>NUCLEOTIDE SEQUENCE [LARGE SCALE GENOMIC DNA]</scope>
    <source>
        <strain evidence="3 4">P-1 km-3</strain>
    </source>
</reference>
<dbReference type="EMBL" id="SRXV01000001">
    <property type="protein sequence ID" value="TGY94807.1"/>
    <property type="molecule type" value="Genomic_DNA"/>
</dbReference>